<accession>A0A382DBC5</accession>
<evidence type="ECO:0000313" key="2">
    <source>
        <dbReference type="EMBL" id="SVB35545.1"/>
    </source>
</evidence>
<evidence type="ECO:0000259" key="1">
    <source>
        <dbReference type="Pfam" id="PF07583"/>
    </source>
</evidence>
<dbReference type="PANTHER" id="PTHR35889:SF3">
    <property type="entry name" value="F-BOX DOMAIN-CONTAINING PROTEIN"/>
    <property type="match status" value="1"/>
</dbReference>
<sequence length="242" mass="26964">MHSGLTRFALTLTCVFAAVGTEASDHWAFQPVIRPGVPTVPGAAWASGALDHFVLAKLRKNGMHPARSADRRILIRRVTLDLTGLPPTPGEVDAFVAADSPGAYRRLVELVLASPRFGERWGRHWLDVARYADTKGYLAGNQARLFTHSYTYRDYVIEAFNADLPYDRFIIEQLAADKLELGDDKQPLAAMGFLTLGRRFLNNPHDIIDDRIDVVTRGMMGLTVGCARCHDHKYDPIPMADY</sequence>
<feature type="domain" description="DUF1549" evidence="1">
    <location>
        <begin position="50"/>
        <end position="242"/>
    </location>
</feature>
<dbReference type="InterPro" id="IPR011444">
    <property type="entry name" value="DUF1549"/>
</dbReference>
<organism evidence="2">
    <name type="scientific">marine metagenome</name>
    <dbReference type="NCBI Taxonomy" id="408172"/>
    <lineage>
        <taxon>unclassified sequences</taxon>
        <taxon>metagenomes</taxon>
        <taxon>ecological metagenomes</taxon>
    </lineage>
</organism>
<name>A0A382DBC5_9ZZZZ</name>
<dbReference type="Pfam" id="PF07583">
    <property type="entry name" value="PSCyt2"/>
    <property type="match status" value="1"/>
</dbReference>
<dbReference type="EMBL" id="UINC01038475">
    <property type="protein sequence ID" value="SVB35545.1"/>
    <property type="molecule type" value="Genomic_DNA"/>
</dbReference>
<feature type="non-terminal residue" evidence="2">
    <location>
        <position position="242"/>
    </location>
</feature>
<dbReference type="PANTHER" id="PTHR35889">
    <property type="entry name" value="CYCLOINULO-OLIGOSACCHARIDE FRUCTANOTRANSFERASE-RELATED"/>
    <property type="match status" value="1"/>
</dbReference>
<proteinExistence type="predicted"/>
<reference evidence="2" key="1">
    <citation type="submission" date="2018-05" db="EMBL/GenBank/DDBJ databases">
        <authorList>
            <person name="Lanie J.A."/>
            <person name="Ng W.-L."/>
            <person name="Kazmierczak K.M."/>
            <person name="Andrzejewski T.M."/>
            <person name="Davidsen T.M."/>
            <person name="Wayne K.J."/>
            <person name="Tettelin H."/>
            <person name="Glass J.I."/>
            <person name="Rusch D."/>
            <person name="Podicherti R."/>
            <person name="Tsui H.-C.T."/>
            <person name="Winkler M.E."/>
        </authorList>
    </citation>
    <scope>NUCLEOTIDE SEQUENCE</scope>
</reference>
<gene>
    <name evidence="2" type="ORF">METZ01_LOCUS188399</name>
</gene>
<dbReference type="AlphaFoldDB" id="A0A382DBC5"/>
<protein>
    <recommendedName>
        <fullName evidence="1">DUF1549 domain-containing protein</fullName>
    </recommendedName>
</protein>